<feature type="domain" description="HTH lysR-type" evidence="5">
    <location>
        <begin position="1"/>
        <end position="60"/>
    </location>
</feature>
<comment type="caution">
    <text evidence="6">The sequence shown here is derived from an EMBL/GenBank/DDBJ whole genome shotgun (WGS) entry which is preliminary data.</text>
</comment>
<dbReference type="Pfam" id="PF00126">
    <property type="entry name" value="HTH_1"/>
    <property type="match status" value="1"/>
</dbReference>
<keyword evidence="3" id="KW-0238">DNA-binding</keyword>
<dbReference type="Pfam" id="PF03466">
    <property type="entry name" value="LysR_substrate"/>
    <property type="match status" value="1"/>
</dbReference>
<dbReference type="EMBL" id="QXFM01000120">
    <property type="protein sequence ID" value="RIV82240.1"/>
    <property type="molecule type" value="Genomic_DNA"/>
</dbReference>
<dbReference type="InterPro" id="IPR036388">
    <property type="entry name" value="WH-like_DNA-bd_sf"/>
</dbReference>
<keyword evidence="7" id="KW-1185">Reference proteome</keyword>
<dbReference type="FunFam" id="1.10.10.10:FF:000001">
    <property type="entry name" value="LysR family transcriptional regulator"/>
    <property type="match status" value="1"/>
</dbReference>
<protein>
    <submittedName>
        <fullName evidence="6">LysR family transcriptional regulator</fullName>
    </submittedName>
</protein>
<dbReference type="PANTHER" id="PTHR30419:SF8">
    <property type="entry name" value="NITROGEN ASSIMILATION TRANSCRIPTIONAL ACTIVATOR-RELATED"/>
    <property type="match status" value="1"/>
</dbReference>
<accession>A0A3A1P2E9</accession>
<evidence type="ECO:0000313" key="6">
    <source>
        <dbReference type="EMBL" id="RIV82240.1"/>
    </source>
</evidence>
<dbReference type="RefSeq" id="WP_119593814.1">
    <property type="nucleotide sequence ID" value="NZ_QXFM01000120.1"/>
</dbReference>
<dbReference type="GO" id="GO:0003677">
    <property type="term" value="F:DNA binding"/>
    <property type="evidence" value="ECO:0007669"/>
    <property type="project" value="UniProtKB-KW"/>
</dbReference>
<evidence type="ECO:0000313" key="7">
    <source>
        <dbReference type="Proteomes" id="UP000265366"/>
    </source>
</evidence>
<dbReference type="Gene3D" id="1.10.10.10">
    <property type="entry name" value="Winged helix-like DNA-binding domain superfamily/Winged helix DNA-binding domain"/>
    <property type="match status" value="1"/>
</dbReference>
<dbReference type="SUPFAM" id="SSF53850">
    <property type="entry name" value="Periplasmic binding protein-like II"/>
    <property type="match status" value="1"/>
</dbReference>
<dbReference type="GO" id="GO:0003700">
    <property type="term" value="F:DNA-binding transcription factor activity"/>
    <property type="evidence" value="ECO:0007669"/>
    <property type="project" value="InterPro"/>
</dbReference>
<dbReference type="InterPro" id="IPR036390">
    <property type="entry name" value="WH_DNA-bd_sf"/>
</dbReference>
<dbReference type="PANTHER" id="PTHR30419">
    <property type="entry name" value="HTH-TYPE TRANSCRIPTIONAL REGULATOR YBHD"/>
    <property type="match status" value="1"/>
</dbReference>
<evidence type="ECO:0000256" key="2">
    <source>
        <dbReference type="ARBA" id="ARBA00023015"/>
    </source>
</evidence>
<dbReference type="InterPro" id="IPR005119">
    <property type="entry name" value="LysR_subst-bd"/>
</dbReference>
<dbReference type="GO" id="GO:0005829">
    <property type="term" value="C:cytosol"/>
    <property type="evidence" value="ECO:0007669"/>
    <property type="project" value="TreeGrafter"/>
</dbReference>
<dbReference type="Gene3D" id="3.40.190.10">
    <property type="entry name" value="Periplasmic binding protein-like II"/>
    <property type="match status" value="2"/>
</dbReference>
<name>A0A3A1P2E9_9SPHN</name>
<evidence type="ECO:0000256" key="4">
    <source>
        <dbReference type="ARBA" id="ARBA00023163"/>
    </source>
</evidence>
<dbReference type="PRINTS" id="PR00039">
    <property type="entry name" value="HTHLYSR"/>
</dbReference>
<dbReference type="AlphaFoldDB" id="A0A3A1P2E9"/>
<comment type="similarity">
    <text evidence="1">Belongs to the LysR transcriptional regulatory family.</text>
</comment>
<dbReference type="SUPFAM" id="SSF46785">
    <property type="entry name" value="Winged helix' DNA-binding domain"/>
    <property type="match status" value="1"/>
</dbReference>
<evidence type="ECO:0000256" key="3">
    <source>
        <dbReference type="ARBA" id="ARBA00023125"/>
    </source>
</evidence>
<gene>
    <name evidence="6" type="ORF">D2V17_15770</name>
</gene>
<dbReference type="Proteomes" id="UP000265366">
    <property type="component" value="Unassembled WGS sequence"/>
</dbReference>
<reference evidence="6 7" key="1">
    <citation type="submission" date="2018-08" db="EMBL/GenBank/DDBJ databases">
        <title>Erythrobacter zhengii sp.nov., a bacterium isolated from deep-sea sediment.</title>
        <authorList>
            <person name="Fang C."/>
            <person name="Wu Y.-H."/>
            <person name="Sun C."/>
            <person name="Wang H."/>
            <person name="Cheng H."/>
            <person name="Meng F.-X."/>
            <person name="Wang C.-S."/>
            <person name="Xu X.-W."/>
        </authorList>
    </citation>
    <scope>NUCLEOTIDE SEQUENCE [LARGE SCALE GENOMIC DNA]</scope>
    <source>
        <strain evidence="6 7">CCTCC AB 2015396</strain>
    </source>
</reference>
<keyword evidence="4" id="KW-0804">Transcription</keyword>
<dbReference type="InterPro" id="IPR000847">
    <property type="entry name" value="LysR_HTH_N"/>
</dbReference>
<proteinExistence type="inferred from homology"/>
<dbReference type="OrthoDB" id="8479870at2"/>
<sequence length="295" mass="32703">MEFDERRLRAVVAIAENGSLGRAAEAIHVSQPALSRMLGDLEARLETKLFERYAKGMVATQAGEILIEHARQLTFDIEQARHALQELRGLRSGQVRIGAVAATTRALLPRALEKMRRQAPGLKVELMEAPDSELTDALLDRRIDLIVASDSISHADIEPLSYCDYEDSFQVCCRAIDPPVAPDCGLSEALAQDWVMLKRGRTPRSNLEALIKAAGHSAPNIAVETNTIGTQISILRNSDLLGWLPLAVIADQCAAGQLQVVEIPELLMPRRFRVYRRKQGYFPKHTRLLYSCLTG</sequence>
<keyword evidence="2" id="KW-0805">Transcription regulation</keyword>
<dbReference type="PROSITE" id="PS50931">
    <property type="entry name" value="HTH_LYSR"/>
    <property type="match status" value="1"/>
</dbReference>
<evidence type="ECO:0000256" key="1">
    <source>
        <dbReference type="ARBA" id="ARBA00009437"/>
    </source>
</evidence>
<organism evidence="6 7">
    <name type="scientific">Aurantiacibacter xanthus</name>
    <dbReference type="NCBI Taxonomy" id="1784712"/>
    <lineage>
        <taxon>Bacteria</taxon>
        <taxon>Pseudomonadati</taxon>
        <taxon>Pseudomonadota</taxon>
        <taxon>Alphaproteobacteria</taxon>
        <taxon>Sphingomonadales</taxon>
        <taxon>Erythrobacteraceae</taxon>
        <taxon>Aurantiacibacter</taxon>
    </lineage>
</organism>
<dbReference type="InterPro" id="IPR050950">
    <property type="entry name" value="HTH-type_LysR_regulators"/>
</dbReference>
<evidence type="ECO:0000259" key="5">
    <source>
        <dbReference type="PROSITE" id="PS50931"/>
    </source>
</evidence>